<evidence type="ECO:0000259" key="1">
    <source>
        <dbReference type="Pfam" id="PF14214"/>
    </source>
</evidence>
<reference evidence="4" key="1">
    <citation type="submission" date="2021-02" db="EMBL/GenBank/DDBJ databases">
        <authorList>
            <person name="Nowell W R."/>
        </authorList>
    </citation>
    <scope>NUCLEOTIDE SEQUENCE</scope>
</reference>
<dbReference type="EMBL" id="CAJOBD010003114">
    <property type="protein sequence ID" value="CAF3929324.1"/>
    <property type="molecule type" value="Genomic_DNA"/>
</dbReference>
<dbReference type="Proteomes" id="UP000663854">
    <property type="component" value="Unassembled WGS sequence"/>
</dbReference>
<dbReference type="InterPro" id="IPR025476">
    <property type="entry name" value="Helitron_helicase-like"/>
</dbReference>
<evidence type="ECO:0000313" key="4">
    <source>
        <dbReference type="EMBL" id="CAF3929324.1"/>
    </source>
</evidence>
<dbReference type="EMBL" id="CAJNOH010003121">
    <property type="protein sequence ID" value="CAF1324243.1"/>
    <property type="molecule type" value="Genomic_DNA"/>
</dbReference>
<protein>
    <recommendedName>
        <fullName evidence="1">Helitron helicase-like domain-containing protein</fullName>
    </recommendedName>
</protein>
<sequence length="496" mass="57793">MGSNQSRSNYRIELHSQIFFSGLPNIFITINPCDLHHPLAMKFAGVDLNVDDLPLNQMPKSHERVAIVVRHPITIARFFNRLISTVLSTLVGYNINKYESHPDAQVERYGVRKRSVLGKIDAYYGTIEESGRGALHLHMLLWLADNKHPHELRASITNEICEIIYNMSCRLQYPKELHDTTTINTETGEILMRCAHPMMNNFNEWFLLACRCNMDIKFIWSGADTKVLIYYISDYITKKNLSFHDTNSLIYQAVEKFEKNKNNISYTDALDKSRRLILRCFNKLASQQEISSVQVASYLMEWSDHYTSHTFVNIYVIGIERYSEQSLSKVILKKAINYTNNNSSVINNISSDILESVNEIDEVGDDEHLVLCNKRIDYELRPNELSHICLYEFYSDYRKAKLTSSDKALFESDSTLTSLPRRGGRPNDRWLFQQEHPQYSSHLVIRRSFRVAPVLLGPSIPRYEREDTKERYARAILTLFYPWRKNSHFYSYNGCM</sequence>
<keyword evidence="6" id="KW-1185">Reference proteome</keyword>
<gene>
    <name evidence="4" type="ORF">JBS370_LOCUS22367</name>
    <name evidence="3" type="ORF">JXQ802_LOCUS46900</name>
    <name evidence="2" type="ORF">PYM288_LOCUS31074</name>
</gene>
<feature type="domain" description="Helitron helicase-like" evidence="1">
    <location>
        <begin position="2"/>
        <end position="141"/>
    </location>
</feature>
<comment type="caution">
    <text evidence="4">The sequence shown here is derived from an EMBL/GenBank/DDBJ whole genome shotgun (WGS) entry which is preliminary data.</text>
</comment>
<proteinExistence type="predicted"/>
<dbReference type="AlphaFoldDB" id="A0A819J919"/>
<evidence type="ECO:0000313" key="6">
    <source>
        <dbReference type="Proteomes" id="UP000663870"/>
    </source>
</evidence>
<evidence type="ECO:0000313" key="3">
    <source>
        <dbReference type="EMBL" id="CAF1587636.1"/>
    </source>
</evidence>
<dbReference type="EMBL" id="CAJNOL010004416">
    <property type="protein sequence ID" value="CAF1587636.1"/>
    <property type="molecule type" value="Genomic_DNA"/>
</dbReference>
<dbReference type="Proteomes" id="UP000663870">
    <property type="component" value="Unassembled WGS sequence"/>
</dbReference>
<dbReference type="Proteomes" id="UP000663836">
    <property type="component" value="Unassembled WGS sequence"/>
</dbReference>
<evidence type="ECO:0000313" key="2">
    <source>
        <dbReference type="EMBL" id="CAF1324243.1"/>
    </source>
</evidence>
<organism evidence="4 5">
    <name type="scientific">Rotaria sordida</name>
    <dbReference type="NCBI Taxonomy" id="392033"/>
    <lineage>
        <taxon>Eukaryota</taxon>
        <taxon>Metazoa</taxon>
        <taxon>Spiralia</taxon>
        <taxon>Gnathifera</taxon>
        <taxon>Rotifera</taxon>
        <taxon>Eurotatoria</taxon>
        <taxon>Bdelloidea</taxon>
        <taxon>Philodinida</taxon>
        <taxon>Philodinidae</taxon>
        <taxon>Rotaria</taxon>
    </lineage>
</organism>
<accession>A0A819J919</accession>
<name>A0A819J919_9BILA</name>
<dbReference type="Pfam" id="PF14214">
    <property type="entry name" value="Helitron_like_N"/>
    <property type="match status" value="1"/>
</dbReference>
<evidence type="ECO:0000313" key="5">
    <source>
        <dbReference type="Proteomes" id="UP000663836"/>
    </source>
</evidence>